<evidence type="ECO:0000313" key="1">
    <source>
        <dbReference type="Proteomes" id="UP000887576"/>
    </source>
</evidence>
<evidence type="ECO:0000313" key="2">
    <source>
        <dbReference type="WBParaSite" id="JU765_v2.g12277.t1"/>
    </source>
</evidence>
<reference evidence="2" key="1">
    <citation type="submission" date="2022-11" db="UniProtKB">
        <authorList>
            <consortium name="WormBaseParasite"/>
        </authorList>
    </citation>
    <scope>IDENTIFICATION</scope>
</reference>
<sequence>MTNAVPSFSSLLTRLPHQAGGQIQLWQFLLELLADERHNSNCIVWEGSQGEFKLLDPDEVARKWGQRKSKPNMNYDKLSRALRYYYDKNIMTKVHGKRYAYKFDFQGLAQACQTTASSSSSCTTPVSLITDLTTTADTIPTSTYSLPSEYSHPNILLQRYSSVSKFQNPVSYQPFVNTQYERLPVQPPPMTQPAQYWAPMHLNHSYLCQQYYPPVSKYEQLPGSAIISTEQKDFTTN</sequence>
<proteinExistence type="predicted"/>
<accession>A0AC34Q2C4</accession>
<dbReference type="WBParaSite" id="JU765_v2.g12277.t1">
    <property type="protein sequence ID" value="JU765_v2.g12277.t1"/>
    <property type="gene ID" value="JU765_v2.g12277"/>
</dbReference>
<organism evidence="1 2">
    <name type="scientific">Panagrolaimus sp. JU765</name>
    <dbReference type="NCBI Taxonomy" id="591449"/>
    <lineage>
        <taxon>Eukaryota</taxon>
        <taxon>Metazoa</taxon>
        <taxon>Ecdysozoa</taxon>
        <taxon>Nematoda</taxon>
        <taxon>Chromadorea</taxon>
        <taxon>Rhabditida</taxon>
        <taxon>Tylenchina</taxon>
        <taxon>Panagrolaimomorpha</taxon>
        <taxon>Panagrolaimoidea</taxon>
        <taxon>Panagrolaimidae</taxon>
        <taxon>Panagrolaimus</taxon>
    </lineage>
</organism>
<protein>
    <submittedName>
        <fullName evidence="2">ETS domain-containing protein</fullName>
    </submittedName>
</protein>
<name>A0AC34Q2C4_9BILA</name>
<dbReference type="Proteomes" id="UP000887576">
    <property type="component" value="Unplaced"/>
</dbReference>